<organism evidence="5 6">
    <name type="scientific">Neobacillus paridis</name>
    <dbReference type="NCBI Taxonomy" id="2803862"/>
    <lineage>
        <taxon>Bacteria</taxon>
        <taxon>Bacillati</taxon>
        <taxon>Bacillota</taxon>
        <taxon>Bacilli</taxon>
        <taxon>Bacillales</taxon>
        <taxon>Bacillaceae</taxon>
        <taxon>Neobacillus</taxon>
    </lineage>
</organism>
<dbReference type="SUPFAM" id="SSF48498">
    <property type="entry name" value="Tetracyclin repressor-like, C-terminal domain"/>
    <property type="match status" value="1"/>
</dbReference>
<dbReference type="InterPro" id="IPR050624">
    <property type="entry name" value="HTH-type_Tx_Regulator"/>
</dbReference>
<dbReference type="Proteomes" id="UP000623967">
    <property type="component" value="Unassembled WGS sequence"/>
</dbReference>
<name>A0ABS1TP75_9BACI</name>
<feature type="domain" description="HTH tetR-type" evidence="4">
    <location>
        <begin position="4"/>
        <end position="64"/>
    </location>
</feature>
<dbReference type="InterPro" id="IPR041490">
    <property type="entry name" value="KstR2_TetR_C"/>
</dbReference>
<keyword evidence="1" id="KW-0678">Repressor</keyword>
<dbReference type="PRINTS" id="PR00455">
    <property type="entry name" value="HTHTETR"/>
</dbReference>
<feature type="DNA-binding region" description="H-T-H motif" evidence="3">
    <location>
        <begin position="27"/>
        <end position="46"/>
    </location>
</feature>
<evidence type="ECO:0000313" key="6">
    <source>
        <dbReference type="Proteomes" id="UP000623967"/>
    </source>
</evidence>
<dbReference type="InterPro" id="IPR009057">
    <property type="entry name" value="Homeodomain-like_sf"/>
</dbReference>
<comment type="caution">
    <text evidence="5">The sequence shown here is derived from an EMBL/GenBank/DDBJ whole genome shotgun (WGS) entry which is preliminary data.</text>
</comment>
<dbReference type="PANTHER" id="PTHR43479:SF11">
    <property type="entry name" value="ACREF_ENVCD OPERON REPRESSOR-RELATED"/>
    <property type="match status" value="1"/>
</dbReference>
<reference evidence="5 6" key="1">
    <citation type="submission" date="2021-01" db="EMBL/GenBank/DDBJ databases">
        <title>Genome public.</title>
        <authorList>
            <person name="Liu C."/>
            <person name="Sun Q."/>
        </authorList>
    </citation>
    <scope>NUCLEOTIDE SEQUENCE [LARGE SCALE GENOMIC DNA]</scope>
    <source>
        <strain evidence="5 6">YIM B02564</strain>
    </source>
</reference>
<dbReference type="Gene3D" id="1.10.357.10">
    <property type="entry name" value="Tetracycline Repressor, domain 2"/>
    <property type="match status" value="1"/>
</dbReference>
<evidence type="ECO:0000313" key="5">
    <source>
        <dbReference type="EMBL" id="MBL4953123.1"/>
    </source>
</evidence>
<keyword evidence="6" id="KW-1185">Reference proteome</keyword>
<evidence type="ECO:0000259" key="4">
    <source>
        <dbReference type="PROSITE" id="PS50977"/>
    </source>
</evidence>
<sequence length="216" mass="25106">MKKKSLKERIIDTALVLFEKNGYHGVTVDQIVEQSGTSKGGFYHNFKTKDELLYHIHDVFISYVLEKAIDVQNNHHFETPTARLCATIQSFTKVFDLYKPHITVFYQESTYLTEEYSQRINEKRDQYRRIIVQIIEEGQTSGDFRPEVPADIAAMAIIGMINWTYKWFNKDGRLSIESIAQIFNDLLLHSLLSEKGKKQEVVQLFLLKNHTLTAEA</sequence>
<dbReference type="Pfam" id="PF17932">
    <property type="entry name" value="TetR_C_24"/>
    <property type="match status" value="1"/>
</dbReference>
<evidence type="ECO:0000256" key="1">
    <source>
        <dbReference type="ARBA" id="ARBA00022491"/>
    </source>
</evidence>
<evidence type="ECO:0000256" key="3">
    <source>
        <dbReference type="PROSITE-ProRule" id="PRU00335"/>
    </source>
</evidence>
<accession>A0ABS1TP75</accession>
<protein>
    <submittedName>
        <fullName evidence="5">TetR family transcriptional regulator</fullName>
    </submittedName>
</protein>
<dbReference type="PANTHER" id="PTHR43479">
    <property type="entry name" value="ACREF/ENVCD OPERON REPRESSOR-RELATED"/>
    <property type="match status" value="1"/>
</dbReference>
<gene>
    <name evidence="5" type="ORF">JK635_12985</name>
</gene>
<proteinExistence type="predicted"/>
<dbReference type="InterPro" id="IPR036271">
    <property type="entry name" value="Tet_transcr_reg_TetR-rel_C_sf"/>
</dbReference>
<dbReference type="RefSeq" id="WP_202654391.1">
    <property type="nucleotide sequence ID" value="NZ_JAESWB010000171.1"/>
</dbReference>
<dbReference type="Pfam" id="PF00440">
    <property type="entry name" value="TetR_N"/>
    <property type="match status" value="1"/>
</dbReference>
<evidence type="ECO:0000256" key="2">
    <source>
        <dbReference type="ARBA" id="ARBA00023125"/>
    </source>
</evidence>
<dbReference type="InterPro" id="IPR001647">
    <property type="entry name" value="HTH_TetR"/>
</dbReference>
<dbReference type="SUPFAM" id="SSF46689">
    <property type="entry name" value="Homeodomain-like"/>
    <property type="match status" value="1"/>
</dbReference>
<dbReference type="EMBL" id="JAESWB010000171">
    <property type="protein sequence ID" value="MBL4953123.1"/>
    <property type="molecule type" value="Genomic_DNA"/>
</dbReference>
<dbReference type="PROSITE" id="PS50977">
    <property type="entry name" value="HTH_TETR_2"/>
    <property type="match status" value="1"/>
</dbReference>
<keyword evidence="2 3" id="KW-0238">DNA-binding</keyword>
<dbReference type="Gene3D" id="1.10.10.60">
    <property type="entry name" value="Homeodomain-like"/>
    <property type="match status" value="1"/>
</dbReference>